<keyword evidence="4 8" id="KW-1133">Transmembrane helix</keyword>
<feature type="transmembrane region" description="Helical" evidence="8">
    <location>
        <begin position="351"/>
        <end position="368"/>
    </location>
</feature>
<dbReference type="GO" id="GO:1902600">
    <property type="term" value="P:proton transmembrane transport"/>
    <property type="evidence" value="ECO:0007669"/>
    <property type="project" value="InterPro"/>
</dbReference>
<keyword evidence="11" id="KW-1185">Reference proteome</keyword>
<comment type="caution">
    <text evidence="10">The sequence shown here is derived from an EMBL/GenBank/DDBJ whole genome shotgun (WGS) entry which is preliminary data.</text>
</comment>
<evidence type="ECO:0000256" key="5">
    <source>
        <dbReference type="ARBA" id="ARBA00023065"/>
    </source>
</evidence>
<feature type="transmembrane region" description="Helical" evidence="8">
    <location>
        <begin position="195"/>
        <end position="216"/>
    </location>
</feature>
<feature type="region of interest" description="Disordered" evidence="7">
    <location>
        <begin position="471"/>
        <end position="495"/>
    </location>
</feature>
<keyword evidence="2" id="KW-0813">Transport</keyword>
<feature type="transmembrane region" description="Helical" evidence="8">
    <location>
        <begin position="375"/>
        <end position="396"/>
    </location>
</feature>
<keyword evidence="5" id="KW-0406">Ion transport</keyword>
<evidence type="ECO:0000313" key="11">
    <source>
        <dbReference type="Proteomes" id="UP000241118"/>
    </source>
</evidence>
<evidence type="ECO:0000259" key="9">
    <source>
        <dbReference type="Pfam" id="PF00999"/>
    </source>
</evidence>
<dbReference type="InterPro" id="IPR050794">
    <property type="entry name" value="CPA2_transporter"/>
</dbReference>
<keyword evidence="6 8" id="KW-0472">Membrane</keyword>
<feature type="domain" description="Cation/H+ exchanger transmembrane" evidence="9">
    <location>
        <begin position="80"/>
        <end position="460"/>
    </location>
</feature>
<evidence type="ECO:0000256" key="7">
    <source>
        <dbReference type="SAM" id="MobiDB-lite"/>
    </source>
</evidence>
<evidence type="ECO:0000256" key="8">
    <source>
        <dbReference type="SAM" id="Phobius"/>
    </source>
</evidence>
<dbReference type="AlphaFoldDB" id="A0A2P8IBL1"/>
<accession>A0A2P8IBL1</accession>
<feature type="transmembrane region" description="Helical" evidence="8">
    <location>
        <begin position="124"/>
        <end position="147"/>
    </location>
</feature>
<comment type="subcellular location">
    <subcellularLocation>
        <location evidence="1">Membrane</location>
        <topology evidence="1">Multi-pass membrane protein</topology>
    </subcellularLocation>
</comment>
<evidence type="ECO:0000256" key="3">
    <source>
        <dbReference type="ARBA" id="ARBA00022692"/>
    </source>
</evidence>
<sequence length="495" mass="50842">MKAAAPGTNPELEAVTPPRRGTAERGRNAVAVVALSAVIAVGMIHAVPTFGQLRRLGDGGWALVARFLLAVALIIAVGRLGGWVAARCRQPRVVGEMAAGIALGPTLLGQFAPAVQHALFPADLVPELGLVAQLAIIYFVFLLGTDLPLDLLRGSGGRVAALGAGMVAVPLGCGLLLAAGLAADYRPAGVGSVPFLLFVGTAMSITAFPVLVRILAEHDLIRTRIGTLGLATAGAGDALSWFLLVMVVALAHGDSAAAVLPTAGWLVLFTAVTLIVVRPALRRFLAAAEHTAGGRRIAIAVLVLCALSGAAVTDWIGVHAIFGALLVGAVVPRENSVVRGLGRTVGRGVTLVLPLFFAVIGFSMDIGLLGDVRDLLLCGLMVLVAVVSKVGTTTLVGRLTKLTWRESLGLGVMVNCRGLTELVVVSTGLSLGIIGPDLFVMFVVMTLVTTAMTGPLLGWLRLGATPADALSAERSGTTHATTGEPGRTRGVEDPF</sequence>
<protein>
    <submittedName>
        <fullName evidence="10">Kef-type K+ transport system membrane component KefB</fullName>
    </submittedName>
</protein>
<feature type="transmembrane region" description="Helical" evidence="8">
    <location>
        <begin position="228"/>
        <end position="251"/>
    </location>
</feature>
<dbReference type="GO" id="GO:0016020">
    <property type="term" value="C:membrane"/>
    <property type="evidence" value="ECO:0007669"/>
    <property type="project" value="UniProtKB-SubCell"/>
</dbReference>
<dbReference type="Pfam" id="PF00999">
    <property type="entry name" value="Na_H_Exchanger"/>
    <property type="match status" value="1"/>
</dbReference>
<gene>
    <name evidence="10" type="ORF">B0I31_104134</name>
</gene>
<dbReference type="InterPro" id="IPR038770">
    <property type="entry name" value="Na+/solute_symporter_sf"/>
</dbReference>
<dbReference type="InterPro" id="IPR006153">
    <property type="entry name" value="Cation/H_exchanger_TM"/>
</dbReference>
<feature type="region of interest" description="Disordered" evidence="7">
    <location>
        <begin position="1"/>
        <end position="22"/>
    </location>
</feature>
<dbReference type="PANTHER" id="PTHR32468">
    <property type="entry name" value="CATION/H + ANTIPORTER"/>
    <property type="match status" value="1"/>
</dbReference>
<reference evidence="10 11" key="1">
    <citation type="submission" date="2018-03" db="EMBL/GenBank/DDBJ databases">
        <title>Genomic Encyclopedia of Type Strains, Phase III (KMG-III): the genomes of soil and plant-associated and newly described type strains.</title>
        <authorList>
            <person name="Whitman W."/>
        </authorList>
    </citation>
    <scope>NUCLEOTIDE SEQUENCE [LARGE SCALE GENOMIC DNA]</scope>
    <source>
        <strain evidence="10 11">CGMCC 4.7097</strain>
    </source>
</reference>
<dbReference type="Gene3D" id="1.20.1530.20">
    <property type="match status" value="1"/>
</dbReference>
<organism evidence="10 11">
    <name type="scientific">Saccharothrix carnea</name>
    <dbReference type="NCBI Taxonomy" id="1280637"/>
    <lineage>
        <taxon>Bacteria</taxon>
        <taxon>Bacillati</taxon>
        <taxon>Actinomycetota</taxon>
        <taxon>Actinomycetes</taxon>
        <taxon>Pseudonocardiales</taxon>
        <taxon>Pseudonocardiaceae</taxon>
        <taxon>Saccharothrix</taxon>
    </lineage>
</organism>
<name>A0A2P8IBL1_SACCR</name>
<keyword evidence="3 8" id="KW-0812">Transmembrane</keyword>
<feature type="transmembrane region" description="Helical" evidence="8">
    <location>
        <begin position="59"/>
        <end position="81"/>
    </location>
</feature>
<dbReference type="PANTHER" id="PTHR32468:SF0">
    <property type="entry name" value="K(+)_H(+) ANTIPORTER 1"/>
    <property type="match status" value="1"/>
</dbReference>
<feature type="transmembrane region" description="Helical" evidence="8">
    <location>
        <begin position="93"/>
        <end position="112"/>
    </location>
</feature>
<feature type="transmembrane region" description="Helical" evidence="8">
    <location>
        <begin position="159"/>
        <end position="183"/>
    </location>
</feature>
<dbReference type="RefSeq" id="WP_106615570.1">
    <property type="nucleotide sequence ID" value="NZ_PYAX01000004.1"/>
</dbReference>
<feature type="compositionally biased region" description="Basic and acidic residues" evidence="7">
    <location>
        <begin position="486"/>
        <end position="495"/>
    </location>
</feature>
<dbReference type="Proteomes" id="UP000241118">
    <property type="component" value="Unassembled WGS sequence"/>
</dbReference>
<evidence type="ECO:0000256" key="4">
    <source>
        <dbReference type="ARBA" id="ARBA00022989"/>
    </source>
</evidence>
<evidence type="ECO:0000256" key="2">
    <source>
        <dbReference type="ARBA" id="ARBA00022448"/>
    </source>
</evidence>
<evidence type="ECO:0000256" key="1">
    <source>
        <dbReference type="ARBA" id="ARBA00004141"/>
    </source>
</evidence>
<feature type="transmembrane region" description="Helical" evidence="8">
    <location>
        <begin position="29"/>
        <end position="47"/>
    </location>
</feature>
<feature type="transmembrane region" description="Helical" evidence="8">
    <location>
        <begin position="257"/>
        <end position="277"/>
    </location>
</feature>
<dbReference type="EMBL" id="PYAX01000004">
    <property type="protein sequence ID" value="PSL55843.1"/>
    <property type="molecule type" value="Genomic_DNA"/>
</dbReference>
<evidence type="ECO:0000256" key="6">
    <source>
        <dbReference type="ARBA" id="ARBA00023136"/>
    </source>
</evidence>
<feature type="transmembrane region" description="Helical" evidence="8">
    <location>
        <begin position="298"/>
        <end position="331"/>
    </location>
</feature>
<dbReference type="GO" id="GO:0015297">
    <property type="term" value="F:antiporter activity"/>
    <property type="evidence" value="ECO:0007669"/>
    <property type="project" value="InterPro"/>
</dbReference>
<proteinExistence type="predicted"/>
<evidence type="ECO:0000313" key="10">
    <source>
        <dbReference type="EMBL" id="PSL55843.1"/>
    </source>
</evidence>
<dbReference type="OrthoDB" id="9793589at2"/>
<feature type="transmembrane region" description="Helical" evidence="8">
    <location>
        <begin position="438"/>
        <end position="460"/>
    </location>
</feature>